<dbReference type="EMBL" id="AP025637">
    <property type="protein sequence ID" value="BDG73035.1"/>
    <property type="molecule type" value="Genomic_DNA"/>
</dbReference>
<reference evidence="3 4" key="1">
    <citation type="journal article" date="2016" name="Microbes Environ.">
        <title>Phylogenetically diverse aerobic anoxygenic phototrophic bacteria isolated from epilithic biofilms in Tama river, Japan.</title>
        <authorList>
            <person name="Hirose S."/>
            <person name="Matsuura K."/>
            <person name="Haruta S."/>
        </authorList>
    </citation>
    <scope>NUCLEOTIDE SEQUENCE [LARGE SCALE GENOMIC DNA]</scope>
    <source>
        <strain evidence="3 4">S08</strain>
    </source>
</reference>
<evidence type="ECO:0000313" key="4">
    <source>
        <dbReference type="Proteomes" id="UP000831327"/>
    </source>
</evidence>
<proteinExistence type="predicted"/>
<feature type="domain" description="Flagellar protein FlgJ N-terminal" evidence="2">
    <location>
        <begin position="59"/>
        <end position="94"/>
    </location>
</feature>
<sequence length="113" mass="11668">MTALPAAAAAPPPRALQAPAAAGNDAAMRRAAQAFEAQAFAMLLQPVFATVDFSRSRYGGGAAEAQWQPMLVDAYAQAATRAGAGLGLSDLVLREMHRMRAAATQPNTGETTP</sequence>
<dbReference type="Proteomes" id="UP000831327">
    <property type="component" value="Chromosome"/>
</dbReference>
<accession>A0ABM7Y553</accession>
<dbReference type="InterPro" id="IPR019301">
    <property type="entry name" value="Flagellar_prot_FlgJ_N"/>
</dbReference>
<protein>
    <recommendedName>
        <fullName evidence="2">Flagellar protein FlgJ N-terminal domain-containing protein</fullName>
    </recommendedName>
</protein>
<evidence type="ECO:0000256" key="1">
    <source>
        <dbReference type="SAM" id="MobiDB-lite"/>
    </source>
</evidence>
<evidence type="ECO:0000259" key="2">
    <source>
        <dbReference type="Pfam" id="PF10135"/>
    </source>
</evidence>
<organism evidence="3 4">
    <name type="scientific">Roseomonas fluvialis</name>
    <dbReference type="NCBI Taxonomy" id="1750527"/>
    <lineage>
        <taxon>Bacteria</taxon>
        <taxon>Pseudomonadati</taxon>
        <taxon>Pseudomonadota</taxon>
        <taxon>Alphaproteobacteria</taxon>
        <taxon>Acetobacterales</taxon>
        <taxon>Roseomonadaceae</taxon>
        <taxon>Roseomonas</taxon>
    </lineage>
</organism>
<dbReference type="Pfam" id="PF10135">
    <property type="entry name" value="Rod-binding"/>
    <property type="match status" value="1"/>
</dbReference>
<keyword evidence="4" id="KW-1185">Reference proteome</keyword>
<evidence type="ECO:0000313" key="3">
    <source>
        <dbReference type="EMBL" id="BDG73035.1"/>
    </source>
</evidence>
<dbReference type="RefSeq" id="WP_244407254.1">
    <property type="nucleotide sequence ID" value="NZ_AP025637.1"/>
</dbReference>
<feature type="region of interest" description="Disordered" evidence="1">
    <location>
        <begin position="1"/>
        <end position="23"/>
    </location>
</feature>
<gene>
    <name evidence="3" type="ORF">Rmf_29640</name>
</gene>
<name>A0ABM7Y553_9PROT</name>